<dbReference type="Proteomes" id="UP001238540">
    <property type="component" value="Unassembled WGS sequence"/>
</dbReference>
<keyword evidence="1" id="KW-0472">Membrane</keyword>
<feature type="transmembrane region" description="Helical" evidence="1">
    <location>
        <begin position="56"/>
        <end position="78"/>
    </location>
</feature>
<feature type="transmembrane region" description="Helical" evidence="1">
    <location>
        <begin position="23"/>
        <end position="44"/>
    </location>
</feature>
<protein>
    <submittedName>
        <fullName evidence="2">DUF2798 domain-containing protein</fullName>
    </submittedName>
</protein>
<dbReference type="InterPro" id="IPR021529">
    <property type="entry name" value="DUF2798"/>
</dbReference>
<dbReference type="RefSeq" id="WP_290313372.1">
    <property type="nucleotide sequence ID" value="NZ_JAUFQC010000027.1"/>
</dbReference>
<keyword evidence="1" id="KW-1133">Transmembrane helix</keyword>
<proteinExistence type="predicted"/>
<evidence type="ECO:0000256" key="1">
    <source>
        <dbReference type="SAM" id="Phobius"/>
    </source>
</evidence>
<evidence type="ECO:0000313" key="3">
    <source>
        <dbReference type="Proteomes" id="UP001238540"/>
    </source>
</evidence>
<organism evidence="2 3">
    <name type="scientific">Vibrio ostreicida</name>
    <dbReference type="NCBI Taxonomy" id="526588"/>
    <lineage>
        <taxon>Bacteria</taxon>
        <taxon>Pseudomonadati</taxon>
        <taxon>Pseudomonadota</taxon>
        <taxon>Gammaproteobacteria</taxon>
        <taxon>Vibrionales</taxon>
        <taxon>Vibrionaceae</taxon>
        <taxon>Vibrio</taxon>
    </lineage>
</organism>
<evidence type="ECO:0000313" key="2">
    <source>
        <dbReference type="EMBL" id="MDN3612380.1"/>
    </source>
</evidence>
<keyword evidence="1" id="KW-0812">Transmembrane</keyword>
<gene>
    <name evidence="2" type="ORF">QWZ16_22540</name>
</gene>
<sequence>MVSNIVFLTPSGKRENQNMKQRVVFTVIMSFFLSSLMTLWVTYLNLGNGPEFLRSWGQAFLFAWPAAGVISFLLSPVAHRLTIKVLM</sequence>
<comment type="caution">
    <text evidence="2">The sequence shown here is derived from an EMBL/GenBank/DDBJ whole genome shotgun (WGS) entry which is preliminary data.</text>
</comment>
<name>A0ABT8C2E0_9VIBR</name>
<dbReference type="Pfam" id="PF11391">
    <property type="entry name" value="DUF2798"/>
    <property type="match status" value="1"/>
</dbReference>
<accession>A0ABT8C2E0</accession>
<keyword evidence="3" id="KW-1185">Reference proteome</keyword>
<reference evidence="3" key="1">
    <citation type="journal article" date="2019" name="Int. J. Syst. Evol. Microbiol.">
        <title>The Global Catalogue of Microorganisms (GCM) 10K type strain sequencing project: providing services to taxonomists for standard genome sequencing and annotation.</title>
        <authorList>
            <consortium name="The Broad Institute Genomics Platform"/>
            <consortium name="The Broad Institute Genome Sequencing Center for Infectious Disease"/>
            <person name="Wu L."/>
            <person name="Ma J."/>
        </authorList>
    </citation>
    <scope>NUCLEOTIDE SEQUENCE [LARGE SCALE GENOMIC DNA]</scope>
    <source>
        <strain evidence="3">CECT 7398</strain>
    </source>
</reference>
<dbReference type="EMBL" id="JAUFQC010000027">
    <property type="protein sequence ID" value="MDN3612380.1"/>
    <property type="molecule type" value="Genomic_DNA"/>
</dbReference>